<protein>
    <submittedName>
        <fullName evidence="2">Cell wall assembly protein</fullName>
    </submittedName>
</protein>
<dbReference type="SUPFAM" id="SSF160631">
    <property type="entry name" value="SMI1/KNR4-like"/>
    <property type="match status" value="1"/>
</dbReference>
<dbReference type="AlphaFoldDB" id="A0A3E0WI36"/>
<evidence type="ECO:0000313" key="2">
    <source>
        <dbReference type="EMBL" id="RFA31883.1"/>
    </source>
</evidence>
<evidence type="ECO:0000259" key="1">
    <source>
        <dbReference type="Pfam" id="PF09346"/>
    </source>
</evidence>
<name>A0A3E0WI36_9GAMM</name>
<dbReference type="InterPro" id="IPR018958">
    <property type="entry name" value="Knr4/Smi1-like_dom"/>
</dbReference>
<evidence type="ECO:0000313" key="3">
    <source>
        <dbReference type="Proteomes" id="UP000256763"/>
    </source>
</evidence>
<organism evidence="2 3">
    <name type="scientific">Alkalilimnicola ehrlichii</name>
    <dbReference type="NCBI Taxonomy" id="351052"/>
    <lineage>
        <taxon>Bacteria</taxon>
        <taxon>Pseudomonadati</taxon>
        <taxon>Pseudomonadota</taxon>
        <taxon>Gammaproteobacteria</taxon>
        <taxon>Chromatiales</taxon>
        <taxon>Ectothiorhodospiraceae</taxon>
        <taxon>Alkalilimnicola</taxon>
    </lineage>
</organism>
<dbReference type="Proteomes" id="UP000256763">
    <property type="component" value="Unassembled WGS sequence"/>
</dbReference>
<dbReference type="OrthoDB" id="312624at2"/>
<dbReference type="Pfam" id="PF09346">
    <property type="entry name" value="SMI1_KNR4"/>
    <property type="match status" value="1"/>
</dbReference>
<dbReference type="InterPro" id="IPR037883">
    <property type="entry name" value="Knr4/Smi1-like_sf"/>
</dbReference>
<dbReference type="Gene3D" id="3.40.1580.10">
    <property type="entry name" value="SMI1/KNR4-like"/>
    <property type="match status" value="1"/>
</dbReference>
<reference evidence="3" key="1">
    <citation type="submission" date="2017-05" db="EMBL/GenBank/DDBJ databases">
        <authorList>
            <person name="Sharma S."/>
            <person name="Sidhu C."/>
            <person name="Pinnaka A.K."/>
        </authorList>
    </citation>
    <scope>NUCLEOTIDE SEQUENCE [LARGE SCALE GENOMIC DNA]</scope>
    <source>
        <strain evidence="3">AK93</strain>
    </source>
</reference>
<gene>
    <name evidence="2" type="ORF">CAL65_21160</name>
</gene>
<dbReference type="EMBL" id="NFZW01000038">
    <property type="protein sequence ID" value="RFA31883.1"/>
    <property type="molecule type" value="Genomic_DNA"/>
</dbReference>
<comment type="caution">
    <text evidence="2">The sequence shown here is derived from an EMBL/GenBank/DDBJ whole genome shotgun (WGS) entry which is preliminary data.</text>
</comment>
<proteinExistence type="predicted"/>
<accession>A0A3E0WI36</accession>
<keyword evidence="3" id="KW-1185">Reference proteome</keyword>
<sequence length="118" mass="13737">MSDAFLSKVEALNEYCSIEIDTQLESIALPFWSLDEIKQGLKRREEWGVPSHLIPFQGDWHDLLCLDQDTGKVVYLNNDRDIVFSWENTQEFLNALSKEEVARDTTRKITSAWIDPDF</sequence>
<dbReference type="RefSeq" id="WP_116303359.1">
    <property type="nucleotide sequence ID" value="NZ_NFZV01000020.1"/>
</dbReference>
<feature type="domain" description="Knr4/Smi1-like" evidence="1">
    <location>
        <begin position="28"/>
        <end position="94"/>
    </location>
</feature>